<organism evidence="2 3">
    <name type="scientific">Candidatus Falkowbacteria bacterium RIFCSPLOWO2_02_FULL_45_21</name>
    <dbReference type="NCBI Taxonomy" id="1797989"/>
    <lineage>
        <taxon>Bacteria</taxon>
        <taxon>Candidatus Falkowiibacteriota</taxon>
    </lineage>
</organism>
<accession>A0A1F5SD70</accession>
<dbReference type="Proteomes" id="UP000178783">
    <property type="component" value="Unassembled WGS sequence"/>
</dbReference>
<dbReference type="Gene3D" id="3.90.70.10">
    <property type="entry name" value="Cysteine proteinases"/>
    <property type="match status" value="1"/>
</dbReference>
<evidence type="ECO:0000259" key="1">
    <source>
        <dbReference type="Pfam" id="PF13529"/>
    </source>
</evidence>
<dbReference type="AlphaFoldDB" id="A0A1F5SD70"/>
<gene>
    <name evidence="2" type="ORF">A3H66_01850</name>
</gene>
<dbReference type="Pfam" id="PF13529">
    <property type="entry name" value="Peptidase_C39_2"/>
    <property type="match status" value="1"/>
</dbReference>
<evidence type="ECO:0000313" key="2">
    <source>
        <dbReference type="EMBL" id="OGF24413.1"/>
    </source>
</evidence>
<dbReference type="STRING" id="1797989.A3H66_01850"/>
<name>A0A1F5SD70_9BACT</name>
<dbReference type="InterPro" id="IPR039564">
    <property type="entry name" value="Peptidase_C39-like"/>
</dbReference>
<evidence type="ECO:0000313" key="3">
    <source>
        <dbReference type="Proteomes" id="UP000178783"/>
    </source>
</evidence>
<dbReference type="EMBL" id="MFFW01000019">
    <property type="protein sequence ID" value="OGF24413.1"/>
    <property type="molecule type" value="Genomic_DNA"/>
</dbReference>
<proteinExistence type="predicted"/>
<feature type="domain" description="Peptidase C39-like" evidence="1">
    <location>
        <begin position="162"/>
        <end position="307"/>
    </location>
</feature>
<reference evidence="2 3" key="1">
    <citation type="journal article" date="2016" name="Nat. Commun.">
        <title>Thousands of microbial genomes shed light on interconnected biogeochemical processes in an aquifer system.</title>
        <authorList>
            <person name="Anantharaman K."/>
            <person name="Brown C.T."/>
            <person name="Hug L.A."/>
            <person name="Sharon I."/>
            <person name="Castelle C.J."/>
            <person name="Probst A.J."/>
            <person name="Thomas B.C."/>
            <person name="Singh A."/>
            <person name="Wilkins M.J."/>
            <person name="Karaoz U."/>
            <person name="Brodie E.L."/>
            <person name="Williams K.H."/>
            <person name="Hubbard S.S."/>
            <person name="Banfield J.F."/>
        </authorList>
    </citation>
    <scope>NUCLEOTIDE SEQUENCE [LARGE SCALE GENOMIC DNA]</scope>
</reference>
<protein>
    <recommendedName>
        <fullName evidence="1">Peptidase C39-like domain-containing protein</fullName>
    </recommendedName>
</protein>
<comment type="caution">
    <text evidence="2">The sequence shown here is derived from an EMBL/GenBank/DDBJ whole genome shotgun (WGS) entry which is preliminary data.</text>
</comment>
<sequence>MKKIILALITLALILAPTGIYGARYAGPLIGYILLRVETNGEAWYVYPGDSQAYYLGRPADAFKIMQRLALGVKHDFISGTEIFPDRLAGLILLDAEKNGEAYYIYPRDKKKYYLGRPADAFKIMRQLGQGITDRNLADIPTAEIGEPKAVLDNSRPAFIDNVPFTSQAPFGDWADSYQQNGCEEASALMAVKWARGQSLTKAEALEEIIKIADWLVAKHGESRDTSSKDTLEWIIKGYFGHDQAVLIKNITVNDIIEELAKGNLVIVPMNGQILHNPNYKQPGPPRHMIVIRGYNPIKKEFITNDSGTRKGELYRYDAALLYEAIRDYPTGYHEIIDQIEKNMIVVSPAD</sequence>